<comment type="domain">
    <text evidence="12">The histidine box domains are involved in binding the catalytic metal ions.</text>
</comment>
<dbReference type="AlphaFoldDB" id="A0A6P8MNV1"/>
<dbReference type="InterPro" id="IPR005804">
    <property type="entry name" value="FA_desaturase_dom"/>
</dbReference>
<evidence type="ECO:0000256" key="12">
    <source>
        <dbReference type="RuleBase" id="RU000581"/>
    </source>
</evidence>
<comment type="similarity">
    <text evidence="2 12">Belongs to the fatty acid desaturase type 1 family.</text>
</comment>
<keyword evidence="8" id="KW-0408">Iron</keyword>
<keyword evidence="11 12" id="KW-0275">Fatty acid biosynthesis</keyword>
<keyword evidence="6 13" id="KW-1133">Transmembrane helix</keyword>
<feature type="transmembrane region" description="Helical" evidence="13">
    <location>
        <begin position="84"/>
        <end position="106"/>
    </location>
</feature>
<evidence type="ECO:0000313" key="16">
    <source>
        <dbReference type="RefSeq" id="XP_033310016.1"/>
    </source>
</evidence>
<keyword evidence="3 12" id="KW-0444">Lipid biosynthesis</keyword>
<dbReference type="PANTHER" id="PTHR11351">
    <property type="entry name" value="ACYL-COA DESATURASE"/>
    <property type="match status" value="1"/>
</dbReference>
<dbReference type="PRINTS" id="PR00075">
    <property type="entry name" value="FACDDSATRASE"/>
</dbReference>
<dbReference type="GeneID" id="117210790"/>
<keyword evidence="10 13" id="KW-0472">Membrane</keyword>
<accession>A0A6P8MNV1</accession>
<gene>
    <name evidence="16 17 18" type="primary">LOC117210790</name>
</gene>
<feature type="transmembrane region" description="Helical" evidence="13">
    <location>
        <begin position="199"/>
        <end position="220"/>
    </location>
</feature>
<evidence type="ECO:0000256" key="7">
    <source>
        <dbReference type="ARBA" id="ARBA00023002"/>
    </source>
</evidence>
<comment type="subcellular location">
    <subcellularLocation>
        <location evidence="1">Membrane</location>
        <topology evidence="1">Multi-pass membrane protein</topology>
    </subcellularLocation>
</comment>
<comment type="cofactor">
    <cofactor evidence="12">
        <name>Fe(2+)</name>
        <dbReference type="ChEBI" id="CHEBI:29033"/>
    </cofactor>
</comment>
<reference evidence="16 17" key="1">
    <citation type="submission" date="2025-04" db="UniProtKB">
        <authorList>
            <consortium name="RefSeq"/>
        </authorList>
    </citation>
    <scope>IDENTIFICATION</scope>
    <source>
        <tissue evidence="16 17">Muscle</tissue>
    </source>
</reference>
<name>A0A6P8MNV1_9HYME</name>
<evidence type="ECO:0000256" key="2">
    <source>
        <dbReference type="ARBA" id="ARBA00009295"/>
    </source>
</evidence>
<evidence type="ECO:0000256" key="6">
    <source>
        <dbReference type="ARBA" id="ARBA00022989"/>
    </source>
</evidence>
<dbReference type="GO" id="GO:0005506">
    <property type="term" value="F:iron ion binding"/>
    <property type="evidence" value="ECO:0007669"/>
    <property type="project" value="TreeGrafter"/>
</dbReference>
<evidence type="ECO:0000256" key="13">
    <source>
        <dbReference type="SAM" id="Phobius"/>
    </source>
</evidence>
<dbReference type="PIRSF" id="PIRSF000345">
    <property type="entry name" value="OLE1"/>
    <property type="match status" value="1"/>
</dbReference>
<evidence type="ECO:0000313" key="18">
    <source>
        <dbReference type="RefSeq" id="XP_033310018.1"/>
    </source>
</evidence>
<dbReference type="GO" id="GO:0004768">
    <property type="term" value="F:stearoyl-CoA 9-desaturase activity"/>
    <property type="evidence" value="ECO:0007669"/>
    <property type="project" value="InterPro"/>
</dbReference>
<evidence type="ECO:0000313" key="15">
    <source>
        <dbReference type="Proteomes" id="UP000515164"/>
    </source>
</evidence>
<sequence length="377" mass="43676">MAPNLFGTSATLYLEASQQNIHQEKSTTEKTNNQELLVEKSSNTESSYEWKIVWRNVIAFTYLHIGAIYGLYLAFTSAKYQTTIWLLSLIALGGMGVTAGAHRLWAHRTYKAKWPMRFLLMILQTIAFQNHIYEWVRDHRVHHKFTDTNADPHNAKRGFFFSHVGWLLVRKHPDVLKKGATVDMSDLENDPIVVWQRRLYLLLVPTLCFVLPVWVPCYLWKETLFNSWYSTLTRYTLSLNGTWLVNSAAHIWGAKPYDKNIGPTENKSVAIVAFGEGWHNYHHVFPWDYKAAELGDYKVNITTAFIDFCARLGLAYDMKTVPVEAIKRRAIRTGDGTKYNEHDDSHHHMHVDMKWGWGDADMKPEEIQEVEIINKSN</sequence>
<evidence type="ECO:0000256" key="8">
    <source>
        <dbReference type="ARBA" id="ARBA00023004"/>
    </source>
</evidence>
<dbReference type="Pfam" id="PF00487">
    <property type="entry name" value="FA_desaturase"/>
    <property type="match status" value="1"/>
</dbReference>
<protein>
    <submittedName>
        <fullName evidence="16 17">(11Z)-hexadec-11-enoyl-CoA conjugase-like isoform X2</fullName>
    </submittedName>
</protein>
<feature type="transmembrane region" description="Helical" evidence="13">
    <location>
        <begin position="52"/>
        <end position="72"/>
    </location>
</feature>
<dbReference type="Proteomes" id="UP000515164">
    <property type="component" value="Unplaced"/>
</dbReference>
<keyword evidence="9" id="KW-0443">Lipid metabolism</keyword>
<evidence type="ECO:0000313" key="17">
    <source>
        <dbReference type="RefSeq" id="XP_033310017.1"/>
    </source>
</evidence>
<dbReference type="InterPro" id="IPR009160">
    <property type="entry name" value="Acyl-CoA_deSatase_haem/ster-bd"/>
</dbReference>
<evidence type="ECO:0000256" key="1">
    <source>
        <dbReference type="ARBA" id="ARBA00004141"/>
    </source>
</evidence>
<proteinExistence type="inferred from homology"/>
<keyword evidence="5" id="KW-0276">Fatty acid metabolism</keyword>
<dbReference type="PANTHER" id="PTHR11351:SF98">
    <property type="entry name" value="RE43130P"/>
    <property type="match status" value="1"/>
</dbReference>
<dbReference type="InterPro" id="IPR015876">
    <property type="entry name" value="Acyl-CoA_DS"/>
</dbReference>
<keyword evidence="15" id="KW-1185">Reference proteome</keyword>
<evidence type="ECO:0000256" key="4">
    <source>
        <dbReference type="ARBA" id="ARBA00022692"/>
    </source>
</evidence>
<dbReference type="GO" id="GO:0005789">
    <property type="term" value="C:endoplasmic reticulum membrane"/>
    <property type="evidence" value="ECO:0007669"/>
    <property type="project" value="TreeGrafter"/>
</dbReference>
<evidence type="ECO:0000256" key="5">
    <source>
        <dbReference type="ARBA" id="ARBA00022832"/>
    </source>
</evidence>
<dbReference type="RefSeq" id="XP_033310017.1">
    <property type="nucleotide sequence ID" value="XM_033454126.1"/>
</dbReference>
<organism evidence="15 18">
    <name type="scientific">Bombus bifarius</name>
    <dbReference type="NCBI Taxonomy" id="103933"/>
    <lineage>
        <taxon>Eukaryota</taxon>
        <taxon>Metazoa</taxon>
        <taxon>Ecdysozoa</taxon>
        <taxon>Arthropoda</taxon>
        <taxon>Hexapoda</taxon>
        <taxon>Insecta</taxon>
        <taxon>Pterygota</taxon>
        <taxon>Neoptera</taxon>
        <taxon>Endopterygota</taxon>
        <taxon>Hymenoptera</taxon>
        <taxon>Apocrita</taxon>
        <taxon>Aculeata</taxon>
        <taxon>Apoidea</taxon>
        <taxon>Anthophila</taxon>
        <taxon>Apidae</taxon>
        <taxon>Bombus</taxon>
        <taxon>Pyrobombus</taxon>
    </lineage>
</organism>
<dbReference type="RefSeq" id="XP_033310018.1">
    <property type="nucleotide sequence ID" value="XM_033454127.1"/>
</dbReference>
<evidence type="ECO:0000256" key="9">
    <source>
        <dbReference type="ARBA" id="ARBA00023098"/>
    </source>
</evidence>
<evidence type="ECO:0000256" key="3">
    <source>
        <dbReference type="ARBA" id="ARBA00022516"/>
    </source>
</evidence>
<keyword evidence="7 12" id="KW-0560">Oxidoreductase</keyword>
<evidence type="ECO:0000256" key="11">
    <source>
        <dbReference type="ARBA" id="ARBA00023160"/>
    </source>
</evidence>
<dbReference type="RefSeq" id="XP_033310016.1">
    <property type="nucleotide sequence ID" value="XM_033454125.1"/>
</dbReference>
<feature type="domain" description="Fatty acid desaturase" evidence="14">
    <location>
        <begin position="85"/>
        <end position="286"/>
    </location>
</feature>
<evidence type="ECO:0000259" key="14">
    <source>
        <dbReference type="Pfam" id="PF00487"/>
    </source>
</evidence>
<evidence type="ECO:0000256" key="10">
    <source>
        <dbReference type="ARBA" id="ARBA00023136"/>
    </source>
</evidence>
<dbReference type="GO" id="GO:0006636">
    <property type="term" value="P:unsaturated fatty acid biosynthetic process"/>
    <property type="evidence" value="ECO:0007669"/>
    <property type="project" value="InterPro"/>
</dbReference>
<dbReference type="CDD" id="cd03505">
    <property type="entry name" value="Delta9-FADS-like"/>
    <property type="match status" value="1"/>
</dbReference>
<keyword evidence="4 12" id="KW-0812">Transmembrane</keyword>